<evidence type="ECO:0000256" key="2">
    <source>
        <dbReference type="ARBA" id="ARBA00022741"/>
    </source>
</evidence>
<protein>
    <recommendedName>
        <fullName evidence="6">AAA+ ATPase domain-containing protein</fullName>
    </recommendedName>
</protein>
<dbReference type="PANTHER" id="PTHR12169:SF29">
    <property type="entry name" value="AFG1-LIKE ATPASE FAMILY PROTEIN"/>
    <property type="match status" value="1"/>
</dbReference>
<organism evidence="4 5">
    <name type="scientific">Eutrema salsugineum</name>
    <name type="common">Saltwater cress</name>
    <name type="synonym">Sisymbrium salsugineum</name>
    <dbReference type="NCBI Taxonomy" id="72664"/>
    <lineage>
        <taxon>Eukaryota</taxon>
        <taxon>Viridiplantae</taxon>
        <taxon>Streptophyta</taxon>
        <taxon>Embryophyta</taxon>
        <taxon>Tracheophyta</taxon>
        <taxon>Spermatophyta</taxon>
        <taxon>Magnoliopsida</taxon>
        <taxon>eudicotyledons</taxon>
        <taxon>Gunneridae</taxon>
        <taxon>Pentapetalae</taxon>
        <taxon>rosids</taxon>
        <taxon>malvids</taxon>
        <taxon>Brassicales</taxon>
        <taxon>Brassicaceae</taxon>
        <taxon>Eutremeae</taxon>
        <taxon>Eutrema</taxon>
    </lineage>
</organism>
<sequence>MRPIVRSSSLSRIRWALRNQERNSSTFYSKSSKLLIGVNQNQALVNTNTRNPALYSRLSFLRGLSAEAVEAADAVRLTVSDVNRTGPLVEYERRISDGELMTGDICQLSALRELQRLHDELMESVDTCRLDRYNTSDKSSRSRWFWSRLMPQSSYSPVKGLYLYGGVGTGKTMLMDLFFDQLPCSWKKQRIHFHDFMLTVHSRLQKHKGLSDPLEVVAQEIAHDAILLCLDEFMVTDVADALILNRLFGHLFSNGIILVATSNRNPDKLYEGGLQRDLFLPFIASLKERNMVHEIGSSVDYRKLTSAEQGFYFIGKDLSTLLKQKFQQLIGDNVVARTQVVEVVMGRTLQTNAAS</sequence>
<evidence type="ECO:0000256" key="1">
    <source>
        <dbReference type="ARBA" id="ARBA00010322"/>
    </source>
</evidence>
<dbReference type="KEGG" id="eus:EUTSA_v10025004mg"/>
<keyword evidence="5" id="KW-1185">Reference proteome</keyword>
<evidence type="ECO:0000313" key="5">
    <source>
        <dbReference type="Proteomes" id="UP000030689"/>
    </source>
</evidence>
<dbReference type="GO" id="GO:0016887">
    <property type="term" value="F:ATP hydrolysis activity"/>
    <property type="evidence" value="ECO:0007669"/>
    <property type="project" value="InterPro"/>
</dbReference>
<dbReference type="SUPFAM" id="SSF52540">
    <property type="entry name" value="P-loop containing nucleoside triphosphate hydrolases"/>
    <property type="match status" value="1"/>
</dbReference>
<gene>
    <name evidence="4" type="ORF">EUTSA_v10025004mg</name>
</gene>
<dbReference type="EMBL" id="KI517384">
    <property type="protein sequence ID" value="ESQ54153.1"/>
    <property type="molecule type" value="Genomic_DNA"/>
</dbReference>
<dbReference type="InterPro" id="IPR005654">
    <property type="entry name" value="ATPase_AFG1-like"/>
</dbReference>
<dbReference type="Gramene" id="ESQ54153">
    <property type="protein sequence ID" value="ESQ54153"/>
    <property type="gene ID" value="EUTSA_v10025004mg"/>
</dbReference>
<dbReference type="GO" id="GO:0005739">
    <property type="term" value="C:mitochondrion"/>
    <property type="evidence" value="ECO:0007669"/>
    <property type="project" value="TreeGrafter"/>
</dbReference>
<accession>V4MMV2</accession>
<reference evidence="4 5" key="1">
    <citation type="journal article" date="2013" name="Front. Plant Sci.">
        <title>The Reference Genome of the Halophytic Plant Eutrema salsugineum.</title>
        <authorList>
            <person name="Yang R."/>
            <person name="Jarvis D.E."/>
            <person name="Chen H."/>
            <person name="Beilstein M.A."/>
            <person name="Grimwood J."/>
            <person name="Jenkins J."/>
            <person name="Shu S."/>
            <person name="Prochnik S."/>
            <person name="Xin M."/>
            <person name="Ma C."/>
            <person name="Schmutz J."/>
            <person name="Wing R.A."/>
            <person name="Mitchell-Olds T."/>
            <person name="Schumaker K.S."/>
            <person name="Wang X."/>
        </authorList>
    </citation>
    <scope>NUCLEOTIDE SEQUENCE [LARGE SCALE GENOMIC DNA]</scope>
</reference>
<evidence type="ECO:0000313" key="4">
    <source>
        <dbReference type="EMBL" id="ESQ54153.1"/>
    </source>
</evidence>
<dbReference type="AlphaFoldDB" id="V4MMV2"/>
<dbReference type="GO" id="GO:0005524">
    <property type="term" value="F:ATP binding"/>
    <property type="evidence" value="ECO:0007669"/>
    <property type="project" value="UniProtKB-KW"/>
</dbReference>
<dbReference type="NCBIfam" id="NF040713">
    <property type="entry name" value="ZapE"/>
    <property type="match status" value="1"/>
</dbReference>
<comment type="similarity">
    <text evidence="1">Belongs to the AFG1 ATPase family.</text>
</comment>
<dbReference type="Gene3D" id="3.40.50.300">
    <property type="entry name" value="P-loop containing nucleotide triphosphate hydrolases"/>
    <property type="match status" value="1"/>
</dbReference>
<evidence type="ECO:0000256" key="3">
    <source>
        <dbReference type="ARBA" id="ARBA00022840"/>
    </source>
</evidence>
<keyword evidence="3" id="KW-0067">ATP-binding</keyword>
<dbReference type="GO" id="GO:0009507">
    <property type="term" value="C:chloroplast"/>
    <property type="evidence" value="ECO:0007669"/>
    <property type="project" value="TreeGrafter"/>
</dbReference>
<dbReference type="Proteomes" id="UP000030689">
    <property type="component" value="Unassembled WGS sequence"/>
</dbReference>
<dbReference type="InterPro" id="IPR027417">
    <property type="entry name" value="P-loop_NTPase"/>
</dbReference>
<keyword evidence="2" id="KW-0547">Nucleotide-binding</keyword>
<evidence type="ECO:0008006" key="6">
    <source>
        <dbReference type="Google" id="ProtNLM"/>
    </source>
</evidence>
<dbReference type="FunFam" id="3.40.50.300:FF:000856">
    <property type="entry name" value="AFG1-like ATPase isoform X1"/>
    <property type="match status" value="1"/>
</dbReference>
<dbReference type="PANTHER" id="PTHR12169">
    <property type="entry name" value="ATPASE N2B"/>
    <property type="match status" value="1"/>
</dbReference>
<name>V4MMV2_EUTSA</name>
<proteinExistence type="inferred from homology"/>
<dbReference type="Pfam" id="PF03969">
    <property type="entry name" value="AFG1_ATPase"/>
    <property type="match status" value="1"/>
</dbReference>